<dbReference type="AlphaFoldDB" id="A0A420VIY7"/>
<keyword evidence="3" id="KW-0663">Pyridoxal phosphate</keyword>
<dbReference type="Proteomes" id="UP000286235">
    <property type="component" value="Unassembled WGS sequence"/>
</dbReference>
<dbReference type="Gene3D" id="3.90.1150.10">
    <property type="entry name" value="Aspartate Aminotransferase, domain 1"/>
    <property type="match status" value="1"/>
</dbReference>
<dbReference type="PANTHER" id="PTHR43525">
    <property type="entry name" value="PROTEIN MALY"/>
    <property type="match status" value="1"/>
</dbReference>
<keyword evidence="8" id="KW-1185">Reference proteome</keyword>
<dbReference type="GO" id="GO:0047804">
    <property type="term" value="F:cysteine-S-conjugate beta-lyase activity"/>
    <property type="evidence" value="ECO:0007669"/>
    <property type="project" value="UniProtKB-EC"/>
</dbReference>
<sequence>MAVFSDAWIDRTSTDSVKWKVPKKIYRRDDLLPMWVADMDFLSPREITEALIKRAEHGIYGYAAPPGSLFSTIRLWLEKRFHWTVPEDSILLGPGVVSSLALAIRALTDAGDKILIQSPVYHPFYQVIKNNGRELAVNPLVYDGNAYTIDFDDLERKLKNGVKALLLCSPHNPVGRVWKRDELEAIGALCEKYGVYILSDEIHADIVYEPNRHLPIASLHPAWERQSITFMAPSKTFNIPGLQASFMVIADRDIRKKVKREQQKIAFHGPNLFANIAMEAAYQHGEKWLEELLSYLKENVRMSIEFLKTELAAIRPVVPEGTYLLWLDCRELQLPEEQLMKALIEKGKIPVGTGEKNYGEEGDGFLRMNIACPRPMLEEGLQRFKRAFS</sequence>
<dbReference type="Pfam" id="PF00155">
    <property type="entry name" value="Aminotran_1_2"/>
    <property type="match status" value="1"/>
</dbReference>
<accession>A0A420VIY7</accession>
<dbReference type="InterPro" id="IPR015424">
    <property type="entry name" value="PyrdxlP-dep_Trfase"/>
</dbReference>
<dbReference type="InterPro" id="IPR051798">
    <property type="entry name" value="Class-II_PLP-Dep_Aminotrans"/>
</dbReference>
<evidence type="ECO:0000256" key="1">
    <source>
        <dbReference type="ARBA" id="ARBA00001933"/>
    </source>
</evidence>
<evidence type="ECO:0000256" key="3">
    <source>
        <dbReference type="ARBA" id="ARBA00022898"/>
    </source>
</evidence>
<keyword evidence="4 7" id="KW-0456">Lyase</keyword>
<comment type="caution">
    <text evidence="7">The sequence shown here is derived from an EMBL/GenBank/DDBJ whole genome shotgun (WGS) entry which is preliminary data.</text>
</comment>
<dbReference type="PANTHER" id="PTHR43525:SF1">
    <property type="entry name" value="PROTEIN MALY"/>
    <property type="match status" value="1"/>
</dbReference>
<dbReference type="EMBL" id="AZRV01000009">
    <property type="protein sequence ID" value="RKO63323.1"/>
    <property type="molecule type" value="Genomic_DNA"/>
</dbReference>
<gene>
    <name evidence="7" type="ORF">Cdeb_03012</name>
</gene>
<feature type="domain" description="Aminotransferase class I/classII large" evidence="6">
    <location>
        <begin position="39"/>
        <end position="384"/>
    </location>
</feature>
<comment type="cofactor">
    <cofactor evidence="1">
        <name>pyridoxal 5'-phosphate</name>
        <dbReference type="ChEBI" id="CHEBI:597326"/>
    </cofactor>
</comment>
<protein>
    <recommendedName>
        <fullName evidence="2">cysteine-S-conjugate beta-lyase</fullName>
        <ecNumber evidence="2">4.4.1.13</ecNumber>
    </recommendedName>
</protein>
<organism evidence="7 8">
    <name type="scientific">Caldibacillus debilis GB1</name>
    <dbReference type="NCBI Taxonomy" id="1339248"/>
    <lineage>
        <taxon>Bacteria</taxon>
        <taxon>Bacillati</taxon>
        <taxon>Bacillota</taxon>
        <taxon>Bacilli</taxon>
        <taxon>Bacillales</taxon>
        <taxon>Bacillaceae</taxon>
        <taxon>Caldibacillus</taxon>
    </lineage>
</organism>
<evidence type="ECO:0000256" key="4">
    <source>
        <dbReference type="ARBA" id="ARBA00023239"/>
    </source>
</evidence>
<dbReference type="InterPro" id="IPR015421">
    <property type="entry name" value="PyrdxlP-dep_Trfase_major"/>
</dbReference>
<name>A0A420VIY7_9BACI</name>
<evidence type="ECO:0000256" key="2">
    <source>
        <dbReference type="ARBA" id="ARBA00012224"/>
    </source>
</evidence>
<proteinExistence type="inferred from homology"/>
<dbReference type="SUPFAM" id="SSF53383">
    <property type="entry name" value="PLP-dependent transferases"/>
    <property type="match status" value="1"/>
</dbReference>
<dbReference type="InterPro" id="IPR015422">
    <property type="entry name" value="PyrdxlP-dep_Trfase_small"/>
</dbReference>
<reference evidence="7 8" key="1">
    <citation type="submission" date="2013-12" db="EMBL/GenBank/DDBJ databases">
        <title>Genome and proteome characterization of Caldibacillus debilis GB1 derived from a cellulolytic aero-tolerant co-culture.</title>
        <authorList>
            <person name="Wushke S.T."/>
            <person name="Zhang X."/>
            <person name="Fristensky B."/>
            <person name="Wilkins J.A."/>
            <person name="Levin D.B."/>
            <person name="Sparling R."/>
        </authorList>
    </citation>
    <scope>NUCLEOTIDE SEQUENCE [LARGE SCALE GENOMIC DNA]</scope>
    <source>
        <strain evidence="7 8">GB1</strain>
    </source>
</reference>
<dbReference type="InterPro" id="IPR004839">
    <property type="entry name" value="Aminotransferase_I/II_large"/>
</dbReference>
<evidence type="ECO:0000313" key="7">
    <source>
        <dbReference type="EMBL" id="RKO63323.1"/>
    </source>
</evidence>
<evidence type="ECO:0000256" key="5">
    <source>
        <dbReference type="ARBA" id="ARBA00037974"/>
    </source>
</evidence>
<dbReference type="EC" id="4.4.1.13" evidence="2"/>
<dbReference type="Gene3D" id="3.40.640.10">
    <property type="entry name" value="Type I PLP-dependent aspartate aminotransferase-like (Major domain)"/>
    <property type="match status" value="1"/>
</dbReference>
<evidence type="ECO:0000259" key="6">
    <source>
        <dbReference type="Pfam" id="PF00155"/>
    </source>
</evidence>
<comment type="similarity">
    <text evidence="5">Belongs to the class-II pyridoxal-phosphate-dependent aminotransferase family. MalY/PatB cystathionine beta-lyase subfamily.</text>
</comment>
<dbReference type="InterPro" id="IPR027619">
    <property type="entry name" value="C-S_lyase_PatB-like"/>
</dbReference>
<evidence type="ECO:0000313" key="8">
    <source>
        <dbReference type="Proteomes" id="UP000286235"/>
    </source>
</evidence>
<dbReference type="GO" id="GO:0030170">
    <property type="term" value="F:pyridoxal phosphate binding"/>
    <property type="evidence" value="ECO:0007669"/>
    <property type="project" value="InterPro"/>
</dbReference>
<dbReference type="RefSeq" id="WP_120666563.1">
    <property type="nucleotide sequence ID" value="NZ_AZRV01000009.1"/>
</dbReference>
<dbReference type="NCBIfam" id="TIGR04350">
    <property type="entry name" value="C_S_lyase_PatB"/>
    <property type="match status" value="1"/>
</dbReference>
<dbReference type="CDD" id="cd00609">
    <property type="entry name" value="AAT_like"/>
    <property type="match status" value="1"/>
</dbReference>